<reference evidence="3 4" key="1">
    <citation type="journal article" date="2014" name="Genome Announc.">
        <title>Draft Genome Sequence of the Boron-Tolerant and Moderately Halotolerant Bacterium Gracilibacillus boraciitolerans JCM 21714T.</title>
        <authorList>
            <person name="Ahmed I."/>
            <person name="Oshima K."/>
            <person name="Suda W."/>
            <person name="Kitamura K."/>
            <person name="Iida T."/>
            <person name="Ohmori Y."/>
            <person name="Fujiwara T."/>
            <person name="Hattori M."/>
            <person name="Ohkuma M."/>
        </authorList>
    </citation>
    <scope>NUCLEOTIDE SEQUENCE [LARGE SCALE GENOMIC DNA]</scope>
    <source>
        <strain evidence="3 4">JCM 21714</strain>
    </source>
</reference>
<keyword evidence="1" id="KW-0472">Membrane</keyword>
<accession>W4VJN5</accession>
<organism evidence="3 4">
    <name type="scientific">Gracilibacillus boraciitolerans JCM 21714</name>
    <dbReference type="NCBI Taxonomy" id="1298598"/>
    <lineage>
        <taxon>Bacteria</taxon>
        <taxon>Bacillati</taxon>
        <taxon>Bacillota</taxon>
        <taxon>Bacilli</taxon>
        <taxon>Bacillales</taxon>
        <taxon>Bacillaceae</taxon>
        <taxon>Gracilibacillus</taxon>
    </lineage>
</organism>
<dbReference type="InterPro" id="IPR052529">
    <property type="entry name" value="Bact_Transport_Assoc"/>
</dbReference>
<gene>
    <name evidence="3" type="ORF">JCM21714_2714</name>
</gene>
<dbReference type="Proteomes" id="UP000019102">
    <property type="component" value="Unassembled WGS sequence"/>
</dbReference>
<protein>
    <submittedName>
        <fullName evidence="3">Membrane protein</fullName>
    </submittedName>
</protein>
<dbReference type="InterPro" id="IPR007349">
    <property type="entry name" value="DUF418"/>
</dbReference>
<evidence type="ECO:0000259" key="2">
    <source>
        <dbReference type="Pfam" id="PF04235"/>
    </source>
</evidence>
<dbReference type="eggNOG" id="COG2311">
    <property type="taxonomic scope" value="Bacteria"/>
</dbReference>
<feature type="transmembrane region" description="Helical" evidence="1">
    <location>
        <begin position="106"/>
        <end position="129"/>
    </location>
</feature>
<dbReference type="Pfam" id="PF04235">
    <property type="entry name" value="DUF418"/>
    <property type="match status" value="1"/>
</dbReference>
<evidence type="ECO:0000313" key="4">
    <source>
        <dbReference type="Proteomes" id="UP000019102"/>
    </source>
</evidence>
<feature type="domain" description="DUF418" evidence="2">
    <location>
        <begin position="126"/>
        <end position="279"/>
    </location>
</feature>
<feature type="transmembrane region" description="Helical" evidence="1">
    <location>
        <begin position="239"/>
        <end position="260"/>
    </location>
</feature>
<keyword evidence="4" id="KW-1185">Reference proteome</keyword>
<dbReference type="EMBL" id="BAVS01000014">
    <property type="protein sequence ID" value="GAE93615.1"/>
    <property type="molecule type" value="Genomic_DNA"/>
</dbReference>
<dbReference type="PANTHER" id="PTHR30590:SF2">
    <property type="entry name" value="INNER MEMBRANE PROTEIN"/>
    <property type="match status" value="1"/>
</dbReference>
<evidence type="ECO:0000256" key="1">
    <source>
        <dbReference type="SAM" id="Phobius"/>
    </source>
</evidence>
<comment type="caution">
    <text evidence="3">The sequence shown here is derived from an EMBL/GenBank/DDBJ whole genome shotgun (WGS) entry which is preliminary data.</text>
</comment>
<dbReference type="AlphaFoldDB" id="W4VJN5"/>
<feature type="transmembrane region" description="Helical" evidence="1">
    <location>
        <begin position="12"/>
        <end position="32"/>
    </location>
</feature>
<keyword evidence="1" id="KW-1133">Transmembrane helix</keyword>
<proteinExistence type="predicted"/>
<keyword evidence="1" id="KW-0812">Transmembrane</keyword>
<feature type="transmembrane region" description="Helical" evidence="1">
    <location>
        <begin position="39"/>
        <end position="61"/>
    </location>
</feature>
<dbReference type="STRING" id="1298598.JCM21714_2714"/>
<feature type="transmembrane region" description="Helical" evidence="1">
    <location>
        <begin position="214"/>
        <end position="233"/>
    </location>
</feature>
<feature type="transmembrane region" description="Helical" evidence="1">
    <location>
        <begin position="141"/>
        <end position="163"/>
    </location>
</feature>
<dbReference type="PANTHER" id="PTHR30590">
    <property type="entry name" value="INNER MEMBRANE PROTEIN"/>
    <property type="match status" value="1"/>
</dbReference>
<evidence type="ECO:0000313" key="3">
    <source>
        <dbReference type="EMBL" id="GAE93615.1"/>
    </source>
</evidence>
<name>W4VJN5_9BACI</name>
<sequence length="290" mass="32932">MIGFGLIHGLLIWYGDILFTYGLIGLLLLLFVKSKNVTLFVWSLCLLIIPNLLFTGLLYAVSLFEDISNLANVAAIEVSYQNYGNGTWGGDILGQNITDWLYSNNVLNFIFVIFNILPMFLIGMIFARNKWLHQVQEHQRVLTKIWIITFILFIVFKVGPYLIGNPNWLSMLQDAVGGSASAIFYLLTITFLYPKLTGLFQLIGSVGKMALSNYILQSIVGVLIFYSIGFGYYGELSPFSTLLIGIVVFAVQVVLSYLWLQKFKRGPLEWFWRSLIYKKKLSNKKEQGGE</sequence>